<reference evidence="11 12" key="1">
    <citation type="submission" date="2019-03" db="EMBL/GenBank/DDBJ databases">
        <title>Genomic Encyclopedia of Type Strains, Phase IV (KMG-IV): sequencing the most valuable type-strain genomes for metagenomic binning, comparative biology and taxonomic classification.</title>
        <authorList>
            <person name="Goeker M."/>
        </authorList>
    </citation>
    <scope>NUCLEOTIDE SEQUENCE [LARGE SCALE GENOMIC DNA]</scope>
    <source>
        <strain evidence="11 12">DSM 24984</strain>
    </source>
</reference>
<dbReference type="InterPro" id="IPR019805">
    <property type="entry name" value="Heat_shock_protein_90_CS"/>
</dbReference>
<feature type="binding site" evidence="9">
    <location>
        <begin position="99"/>
        <end position="100"/>
    </location>
    <ligand>
        <name>ATP</name>
        <dbReference type="ChEBI" id="CHEBI:30616"/>
    </ligand>
</feature>
<dbReference type="InterPro" id="IPR001404">
    <property type="entry name" value="Hsp90_fam"/>
</dbReference>
<dbReference type="PROSITE" id="PS00298">
    <property type="entry name" value="HSP90"/>
    <property type="match status" value="1"/>
</dbReference>
<feature type="binding site" evidence="9">
    <location>
        <position position="33"/>
    </location>
    <ligand>
        <name>ATP</name>
        <dbReference type="ChEBI" id="CHEBI:30616"/>
    </ligand>
</feature>
<feature type="binding site" evidence="9">
    <location>
        <position position="79"/>
    </location>
    <ligand>
        <name>ATP</name>
        <dbReference type="ChEBI" id="CHEBI:30616"/>
    </ligand>
</feature>
<dbReference type="OrthoDB" id="9802640at2"/>
<dbReference type="GO" id="GO:0051082">
    <property type="term" value="F:unfolded protein binding"/>
    <property type="evidence" value="ECO:0007669"/>
    <property type="project" value="UniProtKB-UniRule"/>
</dbReference>
<comment type="subunit">
    <text evidence="8">Homodimer.</text>
</comment>
<dbReference type="GO" id="GO:0005737">
    <property type="term" value="C:cytoplasm"/>
    <property type="evidence" value="ECO:0007669"/>
    <property type="project" value="UniProtKB-SubCell"/>
</dbReference>
<feature type="binding site" evidence="9">
    <location>
        <begin position="120"/>
        <end position="125"/>
    </location>
    <ligand>
        <name>ATP</name>
        <dbReference type="ChEBI" id="CHEBI:30616"/>
    </ligand>
</feature>
<evidence type="ECO:0000256" key="7">
    <source>
        <dbReference type="ARBA" id="ARBA00023186"/>
    </source>
</evidence>
<keyword evidence="4 8" id="KW-0547">Nucleotide-binding</keyword>
<keyword evidence="5 8" id="KW-0067">ATP-binding</keyword>
<comment type="subcellular location">
    <subcellularLocation>
        <location evidence="1 8">Cytoplasm</location>
    </subcellularLocation>
</comment>
<sequence length="622" mass="70902">MSQERMQFKTEVNKLLELMIHSLYSHKEIFLRELISNASDAIDKLRFEALTNDALLEGDADYKIKISADKDKNTLTVTDNGIGMTKDEAVKALGTIAHSGTKEFMQLIENKENNPELIGQFGVGFYSAFMVADRVTVYTRKAGEDASVGVMWESTADGTFTVEAHEKSERGTTIVLHLKEDAKEYTDEWEIKDIVKKYSDYISYPVVMDTTKKQEDKDIVEEETLNSMKAIWLKDKSEVQQDEYSQFYRHISHDFKDPSATIHFRAEGTSEFSALLFIPSKAPMNILYADFKSGPALYVRRVQIMEHCGDLVPNWLRFVVGVVDSSDLPLNVSREILQNNRQVETIRNNITKKVLETLTKMKTAEPEKYNAFFAEFGRVLKEGIHFDFKRKEEIASLMVMQSTATEDGKLTDLDAYLGRMKTEQNDIYYITGKSRSELEKSPYLEALKEKDLEVLFMTDEVDDIIITGLMEYKGKKFKSILKGDISLDREEDKKEAKEHFGKLTEKVKAVLQDSVSEVRLSSRLKNSPCVLVSGDSDIDPNLEAMLRQMGQPVPKRSKILELNPGHKLIELLNSEFEQNPESEKVADISELLYNQALILEGNMPADTSRFASLMTKILTEKF</sequence>
<gene>
    <name evidence="8" type="primary">htpG</name>
    <name evidence="11" type="ORF">C8D98_1184</name>
</gene>
<feature type="binding site" evidence="9">
    <location>
        <position position="334"/>
    </location>
    <ligand>
        <name>ATP</name>
        <dbReference type="ChEBI" id="CHEBI:30616"/>
    </ligand>
</feature>
<dbReference type="GO" id="GO:0016887">
    <property type="term" value="F:ATP hydrolysis activity"/>
    <property type="evidence" value="ECO:0007669"/>
    <property type="project" value="InterPro"/>
</dbReference>
<dbReference type="Gene3D" id="3.30.230.80">
    <property type="match status" value="1"/>
</dbReference>
<dbReference type="GO" id="GO:0140662">
    <property type="term" value="F:ATP-dependent protein folding chaperone"/>
    <property type="evidence" value="ECO:0007669"/>
    <property type="project" value="InterPro"/>
</dbReference>
<evidence type="ECO:0000256" key="1">
    <source>
        <dbReference type="ARBA" id="ARBA00004496"/>
    </source>
</evidence>
<comment type="function">
    <text evidence="8">Molecular chaperone. Has ATPase activity.</text>
</comment>
<keyword evidence="6 8" id="KW-0346">Stress response</keyword>
<dbReference type="SUPFAM" id="SSF55874">
    <property type="entry name" value="ATPase domain of HSP90 chaperone/DNA topoisomerase II/histidine kinase"/>
    <property type="match status" value="1"/>
</dbReference>
<keyword evidence="7 8" id="KW-0143">Chaperone</keyword>
<dbReference type="InterPro" id="IPR020575">
    <property type="entry name" value="Hsp90_N"/>
</dbReference>
<feature type="region of interest" description="C" evidence="8">
    <location>
        <begin position="545"/>
        <end position="622"/>
    </location>
</feature>
<keyword evidence="12" id="KW-1185">Reference proteome</keyword>
<dbReference type="CDD" id="cd16927">
    <property type="entry name" value="HATPase_Hsp90-like"/>
    <property type="match status" value="1"/>
</dbReference>
<dbReference type="SMART" id="SM00387">
    <property type="entry name" value="HATPase_c"/>
    <property type="match status" value="1"/>
</dbReference>
<dbReference type="SUPFAM" id="SSF54211">
    <property type="entry name" value="Ribosomal protein S5 domain 2-like"/>
    <property type="match status" value="1"/>
</dbReference>
<organism evidence="11 12">
    <name type="scientific">Seleniivibrio woodruffii</name>
    <dbReference type="NCBI Taxonomy" id="1078050"/>
    <lineage>
        <taxon>Bacteria</taxon>
        <taxon>Pseudomonadati</taxon>
        <taxon>Deferribacterota</taxon>
        <taxon>Deferribacteres</taxon>
        <taxon>Deferribacterales</taxon>
        <taxon>Geovibrionaceae</taxon>
        <taxon>Seleniivibrio</taxon>
    </lineage>
</organism>
<comment type="caution">
    <text evidence="11">The sequence shown here is derived from an EMBL/GenBank/DDBJ whole genome shotgun (WGS) entry which is preliminary data.</text>
</comment>
<comment type="similarity">
    <text evidence="2 8">Belongs to the heat shock protein 90 family.</text>
</comment>
<comment type="caution">
    <text evidence="8">Lacks conserved residue(s) required for the propagation of feature annotation.</text>
</comment>
<keyword evidence="3 8" id="KW-0963">Cytoplasm</keyword>
<dbReference type="InterPro" id="IPR037196">
    <property type="entry name" value="HSP90_C"/>
</dbReference>
<feature type="domain" description="Histidine kinase/HSP90-like ATPase" evidence="10">
    <location>
        <begin position="26"/>
        <end position="182"/>
    </location>
</feature>
<feature type="binding site" evidence="9">
    <location>
        <position position="84"/>
    </location>
    <ligand>
        <name>ATP</name>
        <dbReference type="ChEBI" id="CHEBI:30616"/>
    </ligand>
</feature>
<feature type="region of interest" description="A; substrate-binding" evidence="8">
    <location>
        <begin position="1"/>
        <end position="334"/>
    </location>
</feature>
<dbReference type="PRINTS" id="PR00775">
    <property type="entry name" value="HEATSHOCK90"/>
</dbReference>
<evidence type="ECO:0000256" key="5">
    <source>
        <dbReference type="ARBA" id="ARBA00022840"/>
    </source>
</evidence>
<dbReference type="EMBL" id="SMGG01000003">
    <property type="protein sequence ID" value="TCK62650.1"/>
    <property type="molecule type" value="Genomic_DNA"/>
</dbReference>
<dbReference type="InterPro" id="IPR036890">
    <property type="entry name" value="HATPase_C_sf"/>
</dbReference>
<name>A0A4R1KEW3_9BACT</name>
<dbReference type="Gene3D" id="3.40.50.11260">
    <property type="match status" value="1"/>
</dbReference>
<evidence type="ECO:0000313" key="11">
    <source>
        <dbReference type="EMBL" id="TCK62650.1"/>
    </source>
</evidence>
<dbReference type="Gene3D" id="3.30.565.10">
    <property type="entry name" value="Histidine kinase-like ATPase, C-terminal domain"/>
    <property type="match status" value="1"/>
</dbReference>
<dbReference type="InterPro" id="IPR003594">
    <property type="entry name" value="HATPase_dom"/>
</dbReference>
<feature type="binding site" evidence="9">
    <location>
        <position position="172"/>
    </location>
    <ligand>
        <name>ATP</name>
        <dbReference type="ChEBI" id="CHEBI:30616"/>
    </ligand>
</feature>
<evidence type="ECO:0000256" key="8">
    <source>
        <dbReference type="HAMAP-Rule" id="MF_00505"/>
    </source>
</evidence>
<proteinExistence type="inferred from homology"/>
<evidence type="ECO:0000256" key="4">
    <source>
        <dbReference type="ARBA" id="ARBA00022741"/>
    </source>
</evidence>
<protein>
    <recommendedName>
        <fullName evidence="8">Chaperone protein HtpG</fullName>
    </recommendedName>
    <alternativeName>
        <fullName evidence="8">Heat shock protein HtpG</fullName>
    </alternativeName>
    <alternativeName>
        <fullName evidence="8">High temperature protein G</fullName>
    </alternativeName>
</protein>
<dbReference type="NCBIfam" id="NF003555">
    <property type="entry name" value="PRK05218.1"/>
    <property type="match status" value="1"/>
</dbReference>
<dbReference type="Pfam" id="PF13589">
    <property type="entry name" value="HATPase_c_3"/>
    <property type="match status" value="1"/>
</dbReference>
<dbReference type="Proteomes" id="UP000294614">
    <property type="component" value="Unassembled WGS sequence"/>
</dbReference>
<feature type="binding site" evidence="9">
    <location>
        <position position="37"/>
    </location>
    <ligand>
        <name>ATP</name>
        <dbReference type="ChEBI" id="CHEBI:30616"/>
    </ligand>
</feature>
<dbReference type="Gene3D" id="1.20.120.790">
    <property type="entry name" value="Heat shock protein 90, C-terminal domain"/>
    <property type="match status" value="1"/>
</dbReference>
<dbReference type="GO" id="GO:0005524">
    <property type="term" value="F:ATP binding"/>
    <property type="evidence" value="ECO:0007669"/>
    <property type="project" value="UniProtKB-UniRule"/>
</dbReference>
<evidence type="ECO:0000256" key="6">
    <source>
        <dbReference type="ARBA" id="ARBA00023016"/>
    </source>
</evidence>
<dbReference type="AlphaFoldDB" id="A0A4R1KEW3"/>
<evidence type="ECO:0000256" key="9">
    <source>
        <dbReference type="PIRSR" id="PIRSR002583-1"/>
    </source>
</evidence>
<dbReference type="HAMAP" id="MF_00505">
    <property type="entry name" value="HSP90"/>
    <property type="match status" value="1"/>
</dbReference>
<dbReference type="RefSeq" id="WP_132872857.1">
    <property type="nucleotide sequence ID" value="NZ_JBLJBI010000034.1"/>
</dbReference>
<evidence type="ECO:0000259" key="10">
    <source>
        <dbReference type="SMART" id="SM00387"/>
    </source>
</evidence>
<dbReference type="FunFam" id="3.30.565.10:FF:000009">
    <property type="entry name" value="Molecular chaperone HtpG"/>
    <property type="match status" value="1"/>
</dbReference>
<evidence type="ECO:0000256" key="3">
    <source>
        <dbReference type="ARBA" id="ARBA00022490"/>
    </source>
</evidence>
<dbReference type="PANTHER" id="PTHR11528">
    <property type="entry name" value="HEAT SHOCK PROTEIN 90 FAMILY MEMBER"/>
    <property type="match status" value="1"/>
</dbReference>
<evidence type="ECO:0000256" key="2">
    <source>
        <dbReference type="ARBA" id="ARBA00008239"/>
    </source>
</evidence>
<accession>A0A4R1KEW3</accession>
<dbReference type="InterPro" id="IPR020568">
    <property type="entry name" value="Ribosomal_Su5_D2-typ_SF"/>
</dbReference>
<evidence type="ECO:0000313" key="12">
    <source>
        <dbReference type="Proteomes" id="UP000294614"/>
    </source>
</evidence>
<dbReference type="PIRSF" id="PIRSF002583">
    <property type="entry name" value="Hsp90"/>
    <property type="match status" value="1"/>
</dbReference>
<dbReference type="SUPFAM" id="SSF110942">
    <property type="entry name" value="HSP90 C-terminal domain"/>
    <property type="match status" value="1"/>
</dbReference>
<dbReference type="Pfam" id="PF00183">
    <property type="entry name" value="HSP90"/>
    <property type="match status" value="1"/>
</dbReference>